<feature type="chain" id="PRO_5040843664" evidence="1">
    <location>
        <begin position="24"/>
        <end position="201"/>
    </location>
</feature>
<comment type="caution">
    <text evidence="2">The sequence shown here is derived from an EMBL/GenBank/DDBJ whole genome shotgun (WGS) entry which is preliminary data.</text>
</comment>
<sequence length="201" mass="21861">MQRLCHLVLLVAAVLAVAVAVAAEQPQQPTHLRGLLEKVVNDPTPAPVRELVASWEDGEHGQARKLQPISEKIVGGETVVVFNDRRLSPEAKMESAVVAFDVRSMPNCVVSVCGELTKWYLGSKEQCFDLRIAPKSTDDIENGLIRGVSAAYSGLRPVAHKLYLKFDENNFITGDKCEYEIVGGSKTVRQEFVSGSQAAAA</sequence>
<dbReference type="OrthoDB" id="164967at2759"/>
<dbReference type="AlphaFoldDB" id="A0A9W6TU99"/>
<dbReference type="EMBL" id="BSXW01000360">
    <property type="protein sequence ID" value="GMF19982.1"/>
    <property type="molecule type" value="Genomic_DNA"/>
</dbReference>
<proteinExistence type="predicted"/>
<evidence type="ECO:0000313" key="3">
    <source>
        <dbReference type="Proteomes" id="UP001165083"/>
    </source>
</evidence>
<keyword evidence="3" id="KW-1185">Reference proteome</keyword>
<evidence type="ECO:0000313" key="2">
    <source>
        <dbReference type="EMBL" id="GMF19982.1"/>
    </source>
</evidence>
<dbReference type="Proteomes" id="UP001165083">
    <property type="component" value="Unassembled WGS sequence"/>
</dbReference>
<gene>
    <name evidence="2" type="ORF">Plil01_000770700</name>
</gene>
<protein>
    <submittedName>
        <fullName evidence="2">Unnamed protein product</fullName>
    </submittedName>
</protein>
<organism evidence="2 3">
    <name type="scientific">Phytophthora lilii</name>
    <dbReference type="NCBI Taxonomy" id="2077276"/>
    <lineage>
        <taxon>Eukaryota</taxon>
        <taxon>Sar</taxon>
        <taxon>Stramenopiles</taxon>
        <taxon>Oomycota</taxon>
        <taxon>Peronosporomycetes</taxon>
        <taxon>Peronosporales</taxon>
        <taxon>Peronosporaceae</taxon>
        <taxon>Phytophthora</taxon>
    </lineage>
</organism>
<name>A0A9W6TU99_9STRA</name>
<keyword evidence="1" id="KW-0732">Signal</keyword>
<accession>A0A9W6TU99</accession>
<reference evidence="2" key="1">
    <citation type="submission" date="2023-04" db="EMBL/GenBank/DDBJ databases">
        <title>Phytophthora lilii NBRC 32176.</title>
        <authorList>
            <person name="Ichikawa N."/>
            <person name="Sato H."/>
            <person name="Tonouchi N."/>
        </authorList>
    </citation>
    <scope>NUCLEOTIDE SEQUENCE</scope>
    <source>
        <strain evidence="2">NBRC 32176</strain>
    </source>
</reference>
<evidence type="ECO:0000256" key="1">
    <source>
        <dbReference type="SAM" id="SignalP"/>
    </source>
</evidence>
<feature type="signal peptide" evidence="1">
    <location>
        <begin position="1"/>
        <end position="23"/>
    </location>
</feature>